<dbReference type="RefSeq" id="WP_150863944.1">
    <property type="nucleotide sequence ID" value="NZ_VYXP01000005.1"/>
</dbReference>
<protein>
    <submittedName>
        <fullName evidence="2">Uncharacterized protein</fullName>
    </submittedName>
</protein>
<accession>A0A5N0TA14</accession>
<organism evidence="2 3">
    <name type="scientific">Marinihelvus fidelis</name>
    <dbReference type="NCBI Taxonomy" id="2613842"/>
    <lineage>
        <taxon>Bacteria</taxon>
        <taxon>Pseudomonadati</taxon>
        <taxon>Pseudomonadota</taxon>
        <taxon>Gammaproteobacteria</taxon>
        <taxon>Chromatiales</taxon>
        <taxon>Wenzhouxiangellaceae</taxon>
        <taxon>Marinihelvus</taxon>
    </lineage>
</organism>
<evidence type="ECO:0000313" key="2">
    <source>
        <dbReference type="EMBL" id="KAA9131294.1"/>
    </source>
</evidence>
<keyword evidence="1" id="KW-0472">Membrane</keyword>
<feature type="transmembrane region" description="Helical" evidence="1">
    <location>
        <begin position="69"/>
        <end position="88"/>
    </location>
</feature>
<sequence>MTETIVTTALELLVILAGGLAATLLAGHLLGRFLKYLEQRTDALAESRSLAEGGLTNGGYWIGIGERSLIFLFIIIGEPTGIGFLAAAKSIFRIGEVKEPDQRRLAEYILIGTLMSFAAAIIVGLLTRWILVRVG</sequence>
<keyword evidence="3" id="KW-1185">Reference proteome</keyword>
<feature type="transmembrane region" description="Helical" evidence="1">
    <location>
        <begin position="12"/>
        <end position="30"/>
    </location>
</feature>
<dbReference type="AlphaFoldDB" id="A0A5N0TA14"/>
<evidence type="ECO:0000313" key="3">
    <source>
        <dbReference type="Proteomes" id="UP000325372"/>
    </source>
</evidence>
<reference evidence="2 3" key="1">
    <citation type="submission" date="2019-09" db="EMBL/GenBank/DDBJ databases">
        <title>Wenzhouxiangella sp. Genome sequencing and assembly.</title>
        <authorList>
            <person name="Zhang R."/>
        </authorList>
    </citation>
    <scope>NUCLEOTIDE SEQUENCE [LARGE SCALE GENOMIC DNA]</scope>
    <source>
        <strain evidence="2 3">W260</strain>
    </source>
</reference>
<gene>
    <name evidence="2" type="ORF">F3N42_08175</name>
</gene>
<dbReference type="EMBL" id="VYXP01000005">
    <property type="protein sequence ID" value="KAA9131294.1"/>
    <property type="molecule type" value="Genomic_DNA"/>
</dbReference>
<keyword evidence="1" id="KW-1133">Transmembrane helix</keyword>
<comment type="caution">
    <text evidence="2">The sequence shown here is derived from an EMBL/GenBank/DDBJ whole genome shotgun (WGS) entry which is preliminary data.</text>
</comment>
<feature type="transmembrane region" description="Helical" evidence="1">
    <location>
        <begin position="108"/>
        <end position="131"/>
    </location>
</feature>
<dbReference type="Proteomes" id="UP000325372">
    <property type="component" value="Unassembled WGS sequence"/>
</dbReference>
<evidence type="ECO:0000256" key="1">
    <source>
        <dbReference type="SAM" id="Phobius"/>
    </source>
</evidence>
<keyword evidence="1" id="KW-0812">Transmembrane</keyword>
<proteinExistence type="predicted"/>
<name>A0A5N0TA14_9GAMM</name>